<feature type="non-terminal residue" evidence="2">
    <location>
        <position position="87"/>
    </location>
</feature>
<evidence type="ECO:0000313" key="3">
    <source>
        <dbReference type="Proteomes" id="UP000838756"/>
    </source>
</evidence>
<dbReference type="EMBL" id="CAKXAJ010014572">
    <property type="protein sequence ID" value="CAH2216231.1"/>
    <property type="molecule type" value="Genomic_DNA"/>
</dbReference>
<dbReference type="InterPro" id="IPR011009">
    <property type="entry name" value="Kinase-like_dom_sf"/>
</dbReference>
<feature type="region of interest" description="Disordered" evidence="1">
    <location>
        <begin position="38"/>
        <end position="59"/>
    </location>
</feature>
<reference evidence="2" key="1">
    <citation type="submission" date="2022-03" db="EMBL/GenBank/DDBJ databases">
        <authorList>
            <person name="Lindestad O."/>
        </authorList>
    </citation>
    <scope>NUCLEOTIDE SEQUENCE</scope>
</reference>
<organism evidence="2 3">
    <name type="scientific">Pararge aegeria aegeria</name>
    <dbReference type="NCBI Taxonomy" id="348720"/>
    <lineage>
        <taxon>Eukaryota</taxon>
        <taxon>Metazoa</taxon>
        <taxon>Ecdysozoa</taxon>
        <taxon>Arthropoda</taxon>
        <taxon>Hexapoda</taxon>
        <taxon>Insecta</taxon>
        <taxon>Pterygota</taxon>
        <taxon>Neoptera</taxon>
        <taxon>Endopterygota</taxon>
        <taxon>Lepidoptera</taxon>
        <taxon>Glossata</taxon>
        <taxon>Ditrysia</taxon>
        <taxon>Papilionoidea</taxon>
        <taxon>Nymphalidae</taxon>
        <taxon>Satyrinae</taxon>
        <taxon>Satyrini</taxon>
        <taxon>Parargina</taxon>
        <taxon>Pararge</taxon>
    </lineage>
</organism>
<name>A0A8S4QLR8_9NEOP</name>
<evidence type="ECO:0000313" key="2">
    <source>
        <dbReference type="EMBL" id="CAH2216231.1"/>
    </source>
</evidence>
<dbReference type="Gene3D" id="1.10.510.10">
    <property type="entry name" value="Transferase(Phosphotransferase) domain 1"/>
    <property type="match status" value="1"/>
</dbReference>
<comment type="caution">
    <text evidence="2">The sequence shown here is derived from an EMBL/GenBank/DDBJ whole genome shotgun (WGS) entry which is preliminary data.</text>
</comment>
<sequence>AGVILYECLFGRAPYSSATFNELIEKIQRRAPIECCADPGQRGHLPRLPRPADETSPARAGAADIVRRLLRARVPRPGAHAFQGELQ</sequence>
<keyword evidence="3" id="KW-1185">Reference proteome</keyword>
<accession>A0A8S4QLR8</accession>
<evidence type="ECO:0000256" key="1">
    <source>
        <dbReference type="SAM" id="MobiDB-lite"/>
    </source>
</evidence>
<dbReference type="SUPFAM" id="SSF56112">
    <property type="entry name" value="Protein kinase-like (PK-like)"/>
    <property type="match status" value="1"/>
</dbReference>
<protein>
    <submittedName>
        <fullName evidence="2">Jg24365 protein</fullName>
    </submittedName>
</protein>
<dbReference type="OrthoDB" id="346907at2759"/>
<gene>
    <name evidence="2" type="primary">jg24365</name>
    <name evidence="2" type="ORF">PAEG_LOCUS4288</name>
</gene>
<dbReference type="AlphaFoldDB" id="A0A8S4QLR8"/>
<proteinExistence type="predicted"/>
<dbReference type="Proteomes" id="UP000838756">
    <property type="component" value="Unassembled WGS sequence"/>
</dbReference>